<sequence>MTMPDHPLHIGFILAPQFTLAPFANFIDALRLAADDQDLSRQIRIKWKVMNHNWIPVKASCGVEISPTSALLDPAEFDYIVIVGGLIHSGKRTPNELIQYLKRAAQAKAGLIGICTGSFILARAGLMDGKRCCVSWFHYKQFIEEFPHLDTHFEEVYIADRDRITCAGGTGVIHLASYLIERHLSRFDAAKSLRIMLEDSNMSLQSQQLQPLPPNIRESSNPHVKKAMLYIEQHMSSPLTSKAIAERLNLSVRHLERLFIAETGETLANFSKHLRLNRASEMLKLSPHPINDIAIECGFSNSTHFARVFKQTYSVTPSTYRHQYQTKQATPQPNNHKM</sequence>
<feature type="domain" description="HTH araC/xylS-type" evidence="4">
    <location>
        <begin position="225"/>
        <end position="323"/>
    </location>
</feature>
<dbReference type="InterPro" id="IPR009057">
    <property type="entry name" value="Homeodomain-like_sf"/>
</dbReference>
<dbReference type="SUPFAM" id="SSF52317">
    <property type="entry name" value="Class I glutamine amidotransferase-like"/>
    <property type="match status" value="1"/>
</dbReference>
<dbReference type="PROSITE" id="PS00041">
    <property type="entry name" value="HTH_ARAC_FAMILY_1"/>
    <property type="match status" value="1"/>
</dbReference>
<gene>
    <name evidence="5" type="ORF">LIN78_17750</name>
</gene>
<evidence type="ECO:0000256" key="1">
    <source>
        <dbReference type="ARBA" id="ARBA00023015"/>
    </source>
</evidence>
<comment type="caution">
    <text evidence="5">The sequence shown here is derived from an EMBL/GenBank/DDBJ whole genome shotgun (WGS) entry which is preliminary data.</text>
</comment>
<keyword evidence="3" id="KW-0804">Transcription</keyword>
<dbReference type="InterPro" id="IPR018062">
    <property type="entry name" value="HTH_AraC-typ_CS"/>
</dbReference>
<dbReference type="SMART" id="SM00342">
    <property type="entry name" value="HTH_ARAC"/>
    <property type="match status" value="1"/>
</dbReference>
<dbReference type="InterPro" id="IPR018060">
    <property type="entry name" value="HTH_AraC"/>
</dbReference>
<dbReference type="InterPro" id="IPR020449">
    <property type="entry name" value="Tscrpt_reg_AraC-type_HTH"/>
</dbReference>
<dbReference type="RefSeq" id="WP_227182226.1">
    <property type="nucleotide sequence ID" value="NZ_JAJBZT010000018.1"/>
</dbReference>
<organism evidence="5 6">
    <name type="scientific">Leeia speluncae</name>
    <dbReference type="NCBI Taxonomy" id="2884804"/>
    <lineage>
        <taxon>Bacteria</taxon>
        <taxon>Pseudomonadati</taxon>
        <taxon>Pseudomonadota</taxon>
        <taxon>Betaproteobacteria</taxon>
        <taxon>Neisseriales</taxon>
        <taxon>Leeiaceae</taxon>
        <taxon>Leeia</taxon>
    </lineage>
</organism>
<dbReference type="EMBL" id="JAJBZT010000018">
    <property type="protein sequence ID" value="MCB6185394.1"/>
    <property type="molecule type" value="Genomic_DNA"/>
</dbReference>
<dbReference type="PANTHER" id="PTHR43130">
    <property type="entry name" value="ARAC-FAMILY TRANSCRIPTIONAL REGULATOR"/>
    <property type="match status" value="1"/>
</dbReference>
<name>A0ABS8DB03_9NEIS</name>
<accession>A0ABS8DB03</accession>
<dbReference type="PRINTS" id="PR00032">
    <property type="entry name" value="HTHARAC"/>
</dbReference>
<keyword evidence="6" id="KW-1185">Reference proteome</keyword>
<evidence type="ECO:0000259" key="4">
    <source>
        <dbReference type="PROSITE" id="PS01124"/>
    </source>
</evidence>
<dbReference type="PROSITE" id="PS01124">
    <property type="entry name" value="HTH_ARAC_FAMILY_2"/>
    <property type="match status" value="1"/>
</dbReference>
<dbReference type="PANTHER" id="PTHR43130:SF3">
    <property type="entry name" value="HTH-TYPE TRANSCRIPTIONAL REGULATOR RV1931C"/>
    <property type="match status" value="1"/>
</dbReference>
<dbReference type="InterPro" id="IPR052158">
    <property type="entry name" value="INH-QAR"/>
</dbReference>
<dbReference type="InterPro" id="IPR029062">
    <property type="entry name" value="Class_I_gatase-like"/>
</dbReference>
<dbReference type="Pfam" id="PF12833">
    <property type="entry name" value="HTH_18"/>
    <property type="match status" value="1"/>
</dbReference>
<keyword evidence="1" id="KW-0805">Transcription regulation</keyword>
<evidence type="ECO:0000313" key="5">
    <source>
        <dbReference type="EMBL" id="MCB6185394.1"/>
    </source>
</evidence>
<evidence type="ECO:0000256" key="2">
    <source>
        <dbReference type="ARBA" id="ARBA00023125"/>
    </source>
</evidence>
<proteinExistence type="predicted"/>
<dbReference type="Proteomes" id="UP001165395">
    <property type="component" value="Unassembled WGS sequence"/>
</dbReference>
<keyword evidence="2" id="KW-0238">DNA-binding</keyword>
<dbReference type="CDD" id="cd03136">
    <property type="entry name" value="GATase1_AraC_ArgR_like"/>
    <property type="match status" value="1"/>
</dbReference>
<evidence type="ECO:0000313" key="6">
    <source>
        <dbReference type="Proteomes" id="UP001165395"/>
    </source>
</evidence>
<dbReference type="InterPro" id="IPR002818">
    <property type="entry name" value="DJ-1/PfpI"/>
</dbReference>
<protein>
    <submittedName>
        <fullName evidence="5">GlxA family transcriptional regulator</fullName>
    </submittedName>
</protein>
<evidence type="ECO:0000256" key="3">
    <source>
        <dbReference type="ARBA" id="ARBA00023163"/>
    </source>
</evidence>
<dbReference type="Pfam" id="PF01965">
    <property type="entry name" value="DJ-1_PfpI"/>
    <property type="match status" value="1"/>
</dbReference>
<dbReference type="SUPFAM" id="SSF46689">
    <property type="entry name" value="Homeodomain-like"/>
    <property type="match status" value="2"/>
</dbReference>
<dbReference type="Gene3D" id="3.40.50.880">
    <property type="match status" value="1"/>
</dbReference>
<dbReference type="Gene3D" id="1.10.10.60">
    <property type="entry name" value="Homeodomain-like"/>
    <property type="match status" value="2"/>
</dbReference>
<reference evidence="5" key="1">
    <citation type="submission" date="2021-10" db="EMBL/GenBank/DDBJ databases">
        <title>The complete genome sequence of Leeia sp. TBRC 13508.</title>
        <authorList>
            <person name="Charoenyingcharoen P."/>
            <person name="Yukphan P."/>
        </authorList>
    </citation>
    <scope>NUCLEOTIDE SEQUENCE</scope>
    <source>
        <strain evidence="5">TBRC 13508</strain>
    </source>
</reference>